<dbReference type="RefSeq" id="WP_248647227.1">
    <property type="nucleotide sequence ID" value="NZ_CP096574.1"/>
</dbReference>
<dbReference type="PROSITE" id="PS50110">
    <property type="entry name" value="RESPONSE_REGULATORY"/>
    <property type="match status" value="1"/>
</dbReference>
<proteinExistence type="predicted"/>
<keyword evidence="4" id="KW-1185">Reference proteome</keyword>
<organism evidence="3 4">
    <name type="scientific">Geomonas paludis</name>
    <dbReference type="NCBI Taxonomy" id="2740185"/>
    <lineage>
        <taxon>Bacteria</taxon>
        <taxon>Pseudomonadati</taxon>
        <taxon>Thermodesulfobacteriota</taxon>
        <taxon>Desulfuromonadia</taxon>
        <taxon>Geobacterales</taxon>
        <taxon>Geobacteraceae</taxon>
        <taxon>Geomonas</taxon>
    </lineage>
</organism>
<dbReference type="Pfam" id="PF00072">
    <property type="entry name" value="Response_reg"/>
    <property type="match status" value="1"/>
</dbReference>
<evidence type="ECO:0000256" key="1">
    <source>
        <dbReference type="PROSITE-ProRule" id="PRU00169"/>
    </source>
</evidence>
<sequence>MPVSILIVDNDELTRDILFRIVGFSLPDAVIHVTAKFELACAICVKFKVNIVVTTTSIPPTSSDLMIDAVHKIGPDPIKIIIMTGESQQIKLDKIISIPNTYIVQKPINVEELLSLIKDKIAELNELERH</sequence>
<dbReference type="Proteomes" id="UP000831485">
    <property type="component" value="Chromosome"/>
</dbReference>
<feature type="domain" description="Response regulatory" evidence="2">
    <location>
        <begin position="4"/>
        <end position="121"/>
    </location>
</feature>
<evidence type="ECO:0000313" key="3">
    <source>
        <dbReference type="EMBL" id="UPU37836.1"/>
    </source>
</evidence>
<dbReference type="InterPro" id="IPR011006">
    <property type="entry name" value="CheY-like_superfamily"/>
</dbReference>
<gene>
    <name evidence="3" type="ORF">M1B72_09050</name>
</gene>
<evidence type="ECO:0000259" key="2">
    <source>
        <dbReference type="PROSITE" id="PS50110"/>
    </source>
</evidence>
<dbReference type="EMBL" id="CP096574">
    <property type="protein sequence ID" value="UPU37836.1"/>
    <property type="molecule type" value="Genomic_DNA"/>
</dbReference>
<evidence type="ECO:0000313" key="4">
    <source>
        <dbReference type="Proteomes" id="UP000831485"/>
    </source>
</evidence>
<protein>
    <submittedName>
        <fullName evidence="3">Response regulator</fullName>
    </submittedName>
</protein>
<comment type="caution">
    <text evidence="1">Lacks conserved residue(s) required for the propagation of feature annotation.</text>
</comment>
<name>A0ABY4LIL7_9BACT</name>
<reference evidence="3" key="1">
    <citation type="submission" date="2022-04" db="EMBL/GenBank/DDBJ databases">
        <authorList>
            <person name="Liu G."/>
        </authorList>
    </citation>
    <scope>NUCLEOTIDE SEQUENCE</scope>
    <source>
        <strain evidence="3">RG22</strain>
    </source>
</reference>
<dbReference type="InterPro" id="IPR001789">
    <property type="entry name" value="Sig_transdc_resp-reg_receiver"/>
</dbReference>
<dbReference type="Gene3D" id="3.40.50.2300">
    <property type="match status" value="1"/>
</dbReference>
<accession>A0ABY4LIL7</accession>
<dbReference type="SUPFAM" id="SSF52172">
    <property type="entry name" value="CheY-like"/>
    <property type="match status" value="1"/>
</dbReference>